<dbReference type="AlphaFoldDB" id="A0A2A5AX39"/>
<protein>
    <submittedName>
        <fullName evidence="6">Cytochrome C oxidase Cbb3</fullName>
    </submittedName>
</protein>
<dbReference type="InterPro" id="IPR036909">
    <property type="entry name" value="Cyt_c-like_dom_sf"/>
</dbReference>
<dbReference type="GO" id="GO:0020037">
    <property type="term" value="F:heme binding"/>
    <property type="evidence" value="ECO:0007669"/>
    <property type="project" value="InterPro"/>
</dbReference>
<dbReference type="Gene3D" id="1.10.760.10">
    <property type="entry name" value="Cytochrome c-like domain"/>
    <property type="match status" value="1"/>
</dbReference>
<dbReference type="Pfam" id="PF13442">
    <property type="entry name" value="Cytochrome_CBB3"/>
    <property type="match status" value="1"/>
</dbReference>
<dbReference type="GO" id="GO:0009055">
    <property type="term" value="F:electron transfer activity"/>
    <property type="evidence" value="ECO:0007669"/>
    <property type="project" value="InterPro"/>
</dbReference>
<dbReference type="EMBL" id="NVVJ01000033">
    <property type="protein sequence ID" value="PCJ23874.1"/>
    <property type="molecule type" value="Genomic_DNA"/>
</dbReference>
<organism evidence="6 7">
    <name type="scientific">SAR86 cluster bacterium</name>
    <dbReference type="NCBI Taxonomy" id="2030880"/>
    <lineage>
        <taxon>Bacteria</taxon>
        <taxon>Pseudomonadati</taxon>
        <taxon>Pseudomonadota</taxon>
        <taxon>Gammaproteobacteria</taxon>
        <taxon>SAR86 cluster</taxon>
    </lineage>
</organism>
<keyword evidence="1 4" id="KW-0349">Heme</keyword>
<evidence type="ECO:0000256" key="2">
    <source>
        <dbReference type="ARBA" id="ARBA00022723"/>
    </source>
</evidence>
<evidence type="ECO:0000256" key="4">
    <source>
        <dbReference type="PROSITE-ProRule" id="PRU00433"/>
    </source>
</evidence>
<gene>
    <name evidence="6" type="ORF">COA96_10890</name>
</gene>
<evidence type="ECO:0000313" key="7">
    <source>
        <dbReference type="Proteomes" id="UP000218327"/>
    </source>
</evidence>
<comment type="caution">
    <text evidence="6">The sequence shown here is derived from an EMBL/GenBank/DDBJ whole genome shotgun (WGS) entry which is preliminary data.</text>
</comment>
<keyword evidence="3 4" id="KW-0408">Iron</keyword>
<keyword evidence="2 4" id="KW-0479">Metal-binding</keyword>
<dbReference type="Proteomes" id="UP000218327">
    <property type="component" value="Unassembled WGS sequence"/>
</dbReference>
<dbReference type="GO" id="GO:0046872">
    <property type="term" value="F:metal ion binding"/>
    <property type="evidence" value="ECO:0007669"/>
    <property type="project" value="UniProtKB-KW"/>
</dbReference>
<sequence length="167" mass="18267">MNCSKTLTDGAQVSLATILKNCRLIFISLFSICLLVSCSDRAEISTTVEEESRWYTPAQLLSGTEVFAANCAQCHGDTAQGLADDWREKLEDGTFPPPPLDGTAHAWHHPQSVLLQVIDNGGAEFGGTMPAFATTLSQNEKLSAIAYFQSFWNDDIYTQWTKMGGVN</sequence>
<evidence type="ECO:0000259" key="5">
    <source>
        <dbReference type="PROSITE" id="PS51007"/>
    </source>
</evidence>
<dbReference type="SUPFAM" id="SSF46626">
    <property type="entry name" value="Cytochrome c"/>
    <property type="match status" value="1"/>
</dbReference>
<evidence type="ECO:0000256" key="1">
    <source>
        <dbReference type="ARBA" id="ARBA00022617"/>
    </source>
</evidence>
<proteinExistence type="predicted"/>
<evidence type="ECO:0000256" key="3">
    <source>
        <dbReference type="ARBA" id="ARBA00023004"/>
    </source>
</evidence>
<accession>A0A2A5AX39</accession>
<name>A0A2A5AX39_9GAMM</name>
<dbReference type="PROSITE" id="PS51007">
    <property type="entry name" value="CYTC"/>
    <property type="match status" value="1"/>
</dbReference>
<dbReference type="InterPro" id="IPR009056">
    <property type="entry name" value="Cyt_c-like_dom"/>
</dbReference>
<reference evidence="7" key="1">
    <citation type="submission" date="2017-08" db="EMBL/GenBank/DDBJ databases">
        <title>A dynamic microbial community with high functional redundancy inhabits the cold, oxic subseafloor aquifer.</title>
        <authorList>
            <person name="Tully B.J."/>
            <person name="Wheat C.G."/>
            <person name="Glazer B.T."/>
            <person name="Huber J.A."/>
        </authorList>
    </citation>
    <scope>NUCLEOTIDE SEQUENCE [LARGE SCALE GENOMIC DNA]</scope>
</reference>
<feature type="domain" description="Cytochrome c" evidence="5">
    <location>
        <begin position="58"/>
        <end position="152"/>
    </location>
</feature>
<evidence type="ECO:0000313" key="6">
    <source>
        <dbReference type="EMBL" id="PCJ23874.1"/>
    </source>
</evidence>